<gene>
    <name evidence="8" type="ORF">ABVK25_012213</name>
</gene>
<evidence type="ECO:0000256" key="6">
    <source>
        <dbReference type="SAM" id="Phobius"/>
    </source>
</evidence>
<evidence type="ECO:0000256" key="5">
    <source>
        <dbReference type="ARBA" id="ARBA00038359"/>
    </source>
</evidence>
<dbReference type="PANTHER" id="PTHR33048">
    <property type="entry name" value="PTH11-LIKE INTEGRAL MEMBRANE PROTEIN (AFU_ORTHOLOGUE AFUA_5G11245)"/>
    <property type="match status" value="1"/>
</dbReference>
<evidence type="ECO:0000313" key="8">
    <source>
        <dbReference type="EMBL" id="KAL2045122.1"/>
    </source>
</evidence>
<evidence type="ECO:0000256" key="4">
    <source>
        <dbReference type="ARBA" id="ARBA00023136"/>
    </source>
</evidence>
<reference evidence="8 9" key="1">
    <citation type="submission" date="2024-09" db="EMBL/GenBank/DDBJ databases">
        <title>Rethinking Asexuality: The Enigmatic Case of Functional Sexual Genes in Lepraria (Stereocaulaceae).</title>
        <authorList>
            <person name="Doellman M."/>
            <person name="Sun Y."/>
            <person name="Barcenas-Pena A."/>
            <person name="Lumbsch H.T."/>
            <person name="Grewe F."/>
        </authorList>
    </citation>
    <scope>NUCLEOTIDE SEQUENCE [LARGE SCALE GENOMIC DNA]</scope>
    <source>
        <strain evidence="8 9">Grewe 0041</strain>
    </source>
</reference>
<keyword evidence="9" id="KW-1185">Reference proteome</keyword>
<keyword evidence="4 6" id="KW-0472">Membrane</keyword>
<comment type="similarity">
    <text evidence="5">Belongs to the SAT4 family.</text>
</comment>
<feature type="transmembrane region" description="Helical" evidence="6">
    <location>
        <begin position="166"/>
        <end position="191"/>
    </location>
</feature>
<evidence type="ECO:0000313" key="9">
    <source>
        <dbReference type="Proteomes" id="UP001590951"/>
    </source>
</evidence>
<comment type="subcellular location">
    <subcellularLocation>
        <location evidence="1">Membrane</location>
        <topology evidence="1">Multi-pass membrane protein</topology>
    </subcellularLocation>
</comment>
<feature type="transmembrane region" description="Helical" evidence="6">
    <location>
        <begin position="125"/>
        <end position="146"/>
    </location>
</feature>
<dbReference type="Proteomes" id="UP001590951">
    <property type="component" value="Unassembled WGS sequence"/>
</dbReference>
<evidence type="ECO:0000256" key="3">
    <source>
        <dbReference type="ARBA" id="ARBA00022989"/>
    </source>
</evidence>
<feature type="transmembrane region" description="Helical" evidence="6">
    <location>
        <begin position="239"/>
        <end position="262"/>
    </location>
</feature>
<feature type="transmembrane region" description="Helical" evidence="6">
    <location>
        <begin position="86"/>
        <end position="113"/>
    </location>
</feature>
<dbReference type="PANTHER" id="PTHR33048:SF47">
    <property type="entry name" value="INTEGRAL MEMBRANE PROTEIN-RELATED"/>
    <property type="match status" value="1"/>
</dbReference>
<comment type="caution">
    <text evidence="8">The sequence shown here is derived from an EMBL/GenBank/DDBJ whole genome shotgun (WGS) entry which is preliminary data.</text>
</comment>
<evidence type="ECO:0000256" key="2">
    <source>
        <dbReference type="ARBA" id="ARBA00022692"/>
    </source>
</evidence>
<feature type="transmembrane region" description="Helical" evidence="6">
    <location>
        <begin position="203"/>
        <end position="227"/>
    </location>
</feature>
<proteinExistence type="inferred from homology"/>
<dbReference type="InterPro" id="IPR049326">
    <property type="entry name" value="Rhodopsin_dom_fungi"/>
</dbReference>
<protein>
    <recommendedName>
        <fullName evidence="7">Rhodopsin domain-containing protein</fullName>
    </recommendedName>
</protein>
<dbReference type="Pfam" id="PF20684">
    <property type="entry name" value="Fung_rhodopsin"/>
    <property type="match status" value="1"/>
</dbReference>
<name>A0ABR4AKF1_9LECA</name>
<dbReference type="EMBL" id="JBHFEH010000162">
    <property type="protein sequence ID" value="KAL2045122.1"/>
    <property type="molecule type" value="Genomic_DNA"/>
</dbReference>
<dbReference type="InterPro" id="IPR052337">
    <property type="entry name" value="SAT4-like"/>
</dbReference>
<organism evidence="8 9">
    <name type="scientific">Lepraria finkii</name>
    <dbReference type="NCBI Taxonomy" id="1340010"/>
    <lineage>
        <taxon>Eukaryota</taxon>
        <taxon>Fungi</taxon>
        <taxon>Dikarya</taxon>
        <taxon>Ascomycota</taxon>
        <taxon>Pezizomycotina</taxon>
        <taxon>Lecanoromycetes</taxon>
        <taxon>OSLEUM clade</taxon>
        <taxon>Lecanoromycetidae</taxon>
        <taxon>Lecanorales</taxon>
        <taxon>Lecanorineae</taxon>
        <taxon>Stereocaulaceae</taxon>
        <taxon>Lepraria</taxon>
    </lineage>
</organism>
<feature type="transmembrane region" description="Helical" evidence="6">
    <location>
        <begin position="12"/>
        <end position="32"/>
    </location>
</feature>
<evidence type="ECO:0000259" key="7">
    <source>
        <dbReference type="Pfam" id="PF20684"/>
    </source>
</evidence>
<keyword evidence="3 6" id="KW-1133">Transmembrane helix</keyword>
<feature type="domain" description="Rhodopsin" evidence="7">
    <location>
        <begin position="29"/>
        <end position="270"/>
    </location>
</feature>
<accession>A0ABR4AKF1</accession>
<sequence length="356" mass="39895">MTYLSESRQPQLYGTYTSTYALAIISVCLRISSRKYFTKAGIWLDDYAICASLAFASGNFVDMMIWVHRGVGRHIELYGLEGVRHFYLGLFVCEILYTMTLCLTKFSILLFYLRVFVRTTTRIPIAILASIITGWAIAVVVTTIFQCSPVQGFWDKSMNPTCAVNVYAFFIGNAIPNIVTDWALLFLPIPYIRRLHQSRAQKIALCGVFGLGGFICIISIVRLYIMATQLFHTASTDVTWLFIGSSTWTAVEVNIGIVSACLPSLRPLLVAMFGDSAFTPNRRSGSKTSKKLRASYPSRGTHDVWPDSLQETYIRAGSGSRSMKEIEMENTLKSEGRERSRDVFVRHDVTVVGVEA</sequence>
<keyword evidence="2 6" id="KW-0812">Transmembrane</keyword>
<evidence type="ECO:0000256" key="1">
    <source>
        <dbReference type="ARBA" id="ARBA00004141"/>
    </source>
</evidence>